<feature type="compositionally biased region" description="Basic and acidic residues" evidence="1">
    <location>
        <begin position="178"/>
        <end position="187"/>
    </location>
</feature>
<dbReference type="Proteomes" id="UP000034832">
    <property type="component" value="Unassembled WGS sequence"/>
</dbReference>
<gene>
    <name evidence="2" type="ORF">YH63_005000</name>
</gene>
<dbReference type="EMBL" id="LBIA02000001">
    <property type="protein sequence ID" value="TKT70820.1"/>
    <property type="molecule type" value="Genomic_DNA"/>
</dbReference>
<dbReference type="AlphaFoldDB" id="A0A4U6BKN3"/>
<dbReference type="InterPro" id="IPR009569">
    <property type="entry name" value="AA_synth_put"/>
</dbReference>
<protein>
    <submittedName>
        <fullName evidence="2">Amino acid synthesis family protein</fullName>
    </submittedName>
</protein>
<dbReference type="STRING" id="211460.YH63_13905"/>
<proteinExistence type="predicted"/>
<comment type="caution">
    <text evidence="2">The sequence shown here is derived from an EMBL/GenBank/DDBJ whole genome shotgun (WGS) entry which is preliminary data.</text>
</comment>
<dbReference type="OrthoDB" id="9803312at2"/>
<dbReference type="InterPro" id="IPR035936">
    <property type="entry name" value="BB2672"/>
</dbReference>
<dbReference type="RefSeq" id="WP_046828553.1">
    <property type="nucleotide sequence ID" value="NZ_LBIA02000001.1"/>
</dbReference>
<dbReference type="SUPFAM" id="SSF160519">
    <property type="entry name" value="BB2672-like"/>
    <property type="match status" value="1"/>
</dbReference>
<reference evidence="2" key="1">
    <citation type="submission" date="2019-04" db="EMBL/GenBank/DDBJ databases">
        <title>Whole genome sequencing of cave bacteria.</title>
        <authorList>
            <person name="Gan H.M."/>
            <person name="Barton H."/>
            <person name="Savka M.A."/>
        </authorList>
    </citation>
    <scope>NUCLEOTIDE SEQUENCE [LARGE SCALE GENOMIC DNA]</scope>
    <source>
        <strain evidence="2">LC387</strain>
    </source>
</reference>
<name>A0A4U6BKN3_9BRAD</name>
<sequence>MDIRKTVTFEEEIAVENGTRLSPPLRRVAVGAVLKNPLANKPVGTDLAPLIDLSVKIGELLTKKALTLLGDPKQLRAYSKAALVGTAGDLEHGAAMIHARIGMAMRGTIQRGRVLIPGNAKIAGPGAHIDMIFGPIDEGWDLDAMDTMPIMVADSPRSDEILLVVGYMTGPRPHARSKGPDQKDVDALLKSFS</sequence>
<evidence type="ECO:0000256" key="1">
    <source>
        <dbReference type="SAM" id="MobiDB-lite"/>
    </source>
</evidence>
<dbReference type="Gene3D" id="3.30.1330.110">
    <property type="entry name" value="BB2672"/>
    <property type="match status" value="1"/>
</dbReference>
<evidence type="ECO:0000313" key="2">
    <source>
        <dbReference type="EMBL" id="TKT70820.1"/>
    </source>
</evidence>
<evidence type="ECO:0000313" key="3">
    <source>
        <dbReference type="Proteomes" id="UP000034832"/>
    </source>
</evidence>
<feature type="region of interest" description="Disordered" evidence="1">
    <location>
        <begin position="172"/>
        <end position="193"/>
    </location>
</feature>
<organism evidence="2 3">
    <name type="scientific">Afipia massiliensis</name>
    <dbReference type="NCBI Taxonomy" id="211460"/>
    <lineage>
        <taxon>Bacteria</taxon>
        <taxon>Pseudomonadati</taxon>
        <taxon>Pseudomonadota</taxon>
        <taxon>Alphaproteobacteria</taxon>
        <taxon>Hyphomicrobiales</taxon>
        <taxon>Nitrobacteraceae</taxon>
        <taxon>Afipia</taxon>
    </lineage>
</organism>
<keyword evidence="3" id="KW-1185">Reference proteome</keyword>
<accession>A0A4U6BKN3</accession>
<dbReference type="Pfam" id="PF06684">
    <property type="entry name" value="AA_synth"/>
    <property type="match status" value="1"/>
</dbReference>